<dbReference type="EMBL" id="UZAH01037551">
    <property type="protein sequence ID" value="VDP49876.1"/>
    <property type="molecule type" value="Genomic_DNA"/>
</dbReference>
<proteinExistence type="predicted"/>
<sequence>MRAACTHTSALAESCQDDLAGLKGVACTIIYTTDAVFWAHECRDKAVECDVVRGLLKREKLSHTLTIPHGLLTRSFVPFSIVTAEMRSHSRFVEKEEDEKEAEPITSSEVNMRDTELESDVGPLSIAINRVAGVDLMTGISADSSSETVLARAHHIALVVC</sequence>
<evidence type="ECO:0000256" key="1">
    <source>
        <dbReference type="SAM" id="MobiDB-lite"/>
    </source>
</evidence>
<dbReference type="AlphaFoldDB" id="A0A183GRB4"/>
<gene>
    <name evidence="2" type="ORF">HPBE_LOCUS25233</name>
</gene>
<keyword evidence="3" id="KW-1185">Reference proteome</keyword>
<dbReference type="Proteomes" id="UP000050761">
    <property type="component" value="Unassembled WGS sequence"/>
</dbReference>
<name>A0A183GRB4_HELPZ</name>
<accession>A0A3P8I2S4</accession>
<accession>A0A183GRB4</accession>
<organism evidence="3 4">
    <name type="scientific">Heligmosomoides polygyrus</name>
    <name type="common">Parasitic roundworm</name>
    <dbReference type="NCBI Taxonomy" id="6339"/>
    <lineage>
        <taxon>Eukaryota</taxon>
        <taxon>Metazoa</taxon>
        <taxon>Ecdysozoa</taxon>
        <taxon>Nematoda</taxon>
        <taxon>Chromadorea</taxon>
        <taxon>Rhabditida</taxon>
        <taxon>Rhabditina</taxon>
        <taxon>Rhabditomorpha</taxon>
        <taxon>Strongyloidea</taxon>
        <taxon>Heligmosomidae</taxon>
        <taxon>Heligmosomoides</taxon>
    </lineage>
</organism>
<feature type="region of interest" description="Disordered" evidence="1">
    <location>
        <begin position="92"/>
        <end position="114"/>
    </location>
</feature>
<reference evidence="4" key="2">
    <citation type="submission" date="2019-09" db="UniProtKB">
        <authorList>
            <consortium name="WormBaseParasite"/>
        </authorList>
    </citation>
    <scope>IDENTIFICATION</scope>
</reference>
<dbReference type="WBParaSite" id="HPBE_0002523401-mRNA-1">
    <property type="protein sequence ID" value="HPBE_0002523401-mRNA-1"/>
    <property type="gene ID" value="HPBE_0002523401"/>
</dbReference>
<evidence type="ECO:0000313" key="4">
    <source>
        <dbReference type="WBParaSite" id="HPBE_0002523401-mRNA-1"/>
    </source>
</evidence>
<evidence type="ECO:0000313" key="3">
    <source>
        <dbReference type="Proteomes" id="UP000050761"/>
    </source>
</evidence>
<protein>
    <submittedName>
        <fullName evidence="4">Integrase core domain containing protein</fullName>
    </submittedName>
</protein>
<evidence type="ECO:0000313" key="2">
    <source>
        <dbReference type="EMBL" id="VDP49876.1"/>
    </source>
</evidence>
<reference evidence="2 3" key="1">
    <citation type="submission" date="2018-11" db="EMBL/GenBank/DDBJ databases">
        <authorList>
            <consortium name="Pathogen Informatics"/>
        </authorList>
    </citation>
    <scope>NUCLEOTIDE SEQUENCE [LARGE SCALE GENOMIC DNA]</scope>
</reference>